<name>A0A1V9QNE0_9LACO</name>
<dbReference type="PANTHER" id="PTHR45947">
    <property type="entry name" value="SULFOQUINOVOSYL TRANSFERASE SQD2"/>
    <property type="match status" value="1"/>
</dbReference>
<dbReference type="GO" id="GO:0016757">
    <property type="term" value="F:glycosyltransferase activity"/>
    <property type="evidence" value="ECO:0007669"/>
    <property type="project" value="InterPro"/>
</dbReference>
<accession>A0A1V9QNE0</accession>
<dbReference type="RefSeq" id="WP_081530866.1">
    <property type="nucleotide sequence ID" value="NZ_NBEB01000072.1"/>
</dbReference>
<dbReference type="Pfam" id="PF00534">
    <property type="entry name" value="Glycos_transf_1"/>
    <property type="match status" value="1"/>
</dbReference>
<sequence length="366" mass="42880">MKKVLHYVSSMKRAGEETFIMNVYRNIDRNKVSFDFLVTDSEEGDYDKEIYSMGGKIYHIHLNRLHNKLKQIDNFYLLKKKLTVLANEYEYFHIHTQHAMDAFLSALAAKMAGIPNVIVHSHNSSTIYNKRTHRIFKALLNCIKINRFACGVDAGKWMYGNRDFLIVNNGIDLTEFKFDEKKRKNIREKMNWSNKYVVGHVGRFNEQKNHNFLIDVFYNFQKNHQEAILVLIGAGELKEKIQNKVKRLKIQDKVFFLGIREDVKDLYQGMDIFVFPSLFEGLPVVLVETQALDLPCIISNTITNEIDINSNIYRLSLSDSVQNWSNKIDLVYRKNSKRIDTQNIMTKKGYNIKDVAEKLQKIYLEN</sequence>
<organism evidence="2 3">
    <name type="scientific">Ligilactobacillus salivarius</name>
    <dbReference type="NCBI Taxonomy" id="1624"/>
    <lineage>
        <taxon>Bacteria</taxon>
        <taxon>Bacillati</taxon>
        <taxon>Bacillota</taxon>
        <taxon>Bacilli</taxon>
        <taxon>Lactobacillales</taxon>
        <taxon>Lactobacillaceae</taxon>
        <taxon>Ligilactobacillus</taxon>
    </lineage>
</organism>
<reference evidence="2 3" key="1">
    <citation type="submission" date="2017-03" db="EMBL/GenBank/DDBJ databases">
        <title>Phylogenomics and comparative genomics of Lactobacillus salivarius, a mammalian gut commensal.</title>
        <authorList>
            <person name="Harris H.M."/>
        </authorList>
    </citation>
    <scope>NUCLEOTIDE SEQUENCE [LARGE SCALE GENOMIC DNA]</scope>
    <source>
        <strain evidence="2 3">LMG 14477</strain>
    </source>
</reference>
<dbReference type="EMBL" id="NBEB01000072">
    <property type="protein sequence ID" value="OQQ82365.1"/>
    <property type="molecule type" value="Genomic_DNA"/>
</dbReference>
<dbReference type="PANTHER" id="PTHR45947:SF15">
    <property type="entry name" value="TEICHURONIC ACID BIOSYNTHESIS GLYCOSYLTRANSFERASE TUAC-RELATED"/>
    <property type="match status" value="1"/>
</dbReference>
<evidence type="ECO:0000313" key="2">
    <source>
        <dbReference type="EMBL" id="OQQ82365.1"/>
    </source>
</evidence>
<comment type="caution">
    <text evidence="2">The sequence shown here is derived from an EMBL/GenBank/DDBJ whole genome shotgun (WGS) entry which is preliminary data.</text>
</comment>
<dbReference type="SUPFAM" id="SSF53756">
    <property type="entry name" value="UDP-Glycosyltransferase/glycogen phosphorylase"/>
    <property type="match status" value="1"/>
</dbReference>
<protein>
    <recommendedName>
        <fullName evidence="1">Glycosyl transferase family 1 domain-containing protein</fullName>
    </recommendedName>
</protein>
<evidence type="ECO:0000313" key="3">
    <source>
        <dbReference type="Proteomes" id="UP000192638"/>
    </source>
</evidence>
<dbReference type="InterPro" id="IPR001296">
    <property type="entry name" value="Glyco_trans_1"/>
</dbReference>
<evidence type="ECO:0000259" key="1">
    <source>
        <dbReference type="Pfam" id="PF00534"/>
    </source>
</evidence>
<proteinExistence type="predicted"/>
<dbReference type="CDD" id="cd03812">
    <property type="entry name" value="GT4_CapH-like"/>
    <property type="match status" value="1"/>
</dbReference>
<feature type="domain" description="Glycosyl transferase family 1" evidence="1">
    <location>
        <begin position="183"/>
        <end position="343"/>
    </location>
</feature>
<dbReference type="AlphaFoldDB" id="A0A1V9QNE0"/>
<dbReference type="Gene3D" id="3.40.50.2000">
    <property type="entry name" value="Glycogen Phosphorylase B"/>
    <property type="match status" value="2"/>
</dbReference>
<dbReference type="Proteomes" id="UP000192638">
    <property type="component" value="Unassembled WGS sequence"/>
</dbReference>
<gene>
    <name evidence="2" type="ORF">B6U60_07825</name>
</gene>
<dbReference type="InterPro" id="IPR050194">
    <property type="entry name" value="Glycosyltransferase_grp1"/>
</dbReference>